<evidence type="ECO:0000313" key="3">
    <source>
        <dbReference type="Proteomes" id="UP000053097"/>
    </source>
</evidence>
<keyword evidence="1" id="KW-0812">Transmembrane</keyword>
<reference evidence="2 3" key="1">
    <citation type="journal article" date="2014" name="Curr. Biol.">
        <title>The genome of the clonal raider ant Cerapachys biroi.</title>
        <authorList>
            <person name="Oxley P.R."/>
            <person name="Ji L."/>
            <person name="Fetter-Pruneda I."/>
            <person name="McKenzie S.K."/>
            <person name="Li C."/>
            <person name="Hu H."/>
            <person name="Zhang G."/>
            <person name="Kronauer D.J."/>
        </authorList>
    </citation>
    <scope>NUCLEOTIDE SEQUENCE [LARGE SCALE GENOMIC DNA]</scope>
</reference>
<dbReference type="Proteomes" id="UP000053097">
    <property type="component" value="Unassembled WGS sequence"/>
</dbReference>
<evidence type="ECO:0000256" key="1">
    <source>
        <dbReference type="SAM" id="Phobius"/>
    </source>
</evidence>
<sequence>MSHDCCGDSRVAGDSLTSALRSALHLLHDSLSDFLLVSSDYRSWTLHLAVVSMLLLLLALAGLFVIKRTVGDLLAWMRYTDTRYGDSETLN</sequence>
<proteinExistence type="predicted"/>
<keyword evidence="1" id="KW-0472">Membrane</keyword>
<name>A0A026WDV7_OOCBI</name>
<dbReference type="AlphaFoldDB" id="A0A026WDV7"/>
<keyword evidence="3" id="KW-1185">Reference proteome</keyword>
<dbReference type="EMBL" id="KK107256">
    <property type="protein sequence ID" value="EZA54285.1"/>
    <property type="molecule type" value="Genomic_DNA"/>
</dbReference>
<gene>
    <name evidence="2" type="ORF">X777_06160</name>
</gene>
<protein>
    <submittedName>
        <fullName evidence="2">Uncharacterized protein</fullName>
    </submittedName>
</protein>
<accession>A0A026WDV7</accession>
<organism evidence="2 3">
    <name type="scientific">Ooceraea biroi</name>
    <name type="common">Clonal raider ant</name>
    <name type="synonym">Cerapachys biroi</name>
    <dbReference type="NCBI Taxonomy" id="2015173"/>
    <lineage>
        <taxon>Eukaryota</taxon>
        <taxon>Metazoa</taxon>
        <taxon>Ecdysozoa</taxon>
        <taxon>Arthropoda</taxon>
        <taxon>Hexapoda</taxon>
        <taxon>Insecta</taxon>
        <taxon>Pterygota</taxon>
        <taxon>Neoptera</taxon>
        <taxon>Endopterygota</taxon>
        <taxon>Hymenoptera</taxon>
        <taxon>Apocrita</taxon>
        <taxon>Aculeata</taxon>
        <taxon>Formicoidea</taxon>
        <taxon>Formicidae</taxon>
        <taxon>Dorylinae</taxon>
        <taxon>Ooceraea</taxon>
    </lineage>
</organism>
<feature type="transmembrane region" description="Helical" evidence="1">
    <location>
        <begin position="44"/>
        <end position="66"/>
    </location>
</feature>
<evidence type="ECO:0000313" key="2">
    <source>
        <dbReference type="EMBL" id="EZA54285.1"/>
    </source>
</evidence>
<keyword evidence="1" id="KW-1133">Transmembrane helix</keyword>